<protein>
    <submittedName>
        <fullName evidence="1">Hydrogenase</fullName>
    </submittedName>
</protein>
<dbReference type="AlphaFoldDB" id="A0A261FW26"/>
<gene>
    <name evidence="1" type="ORF">BLEM_0021</name>
</gene>
<keyword evidence="2" id="KW-1185">Reference proteome</keyword>
<proteinExistence type="predicted"/>
<comment type="caution">
    <text evidence="1">The sequence shown here is derived from an EMBL/GenBank/DDBJ whole genome shotgun (WGS) entry which is preliminary data.</text>
</comment>
<dbReference type="InterPro" id="IPR011050">
    <property type="entry name" value="Pectin_lyase_fold/virulence"/>
</dbReference>
<dbReference type="InterPro" id="IPR012334">
    <property type="entry name" value="Pectin_lyas_fold"/>
</dbReference>
<organism evidence="1 2">
    <name type="scientific">Bifidobacterium lemurum</name>
    <dbReference type="NCBI Taxonomy" id="1603886"/>
    <lineage>
        <taxon>Bacteria</taxon>
        <taxon>Bacillati</taxon>
        <taxon>Actinomycetota</taxon>
        <taxon>Actinomycetes</taxon>
        <taxon>Bifidobacteriales</taxon>
        <taxon>Bifidobacteriaceae</taxon>
        <taxon>Bifidobacterium</taxon>
    </lineage>
</organism>
<dbReference type="Gene3D" id="2.160.20.10">
    <property type="entry name" value="Single-stranded right-handed beta-helix, Pectin lyase-like"/>
    <property type="match status" value="1"/>
</dbReference>
<dbReference type="EMBL" id="MWWX01000001">
    <property type="protein sequence ID" value="OZG63318.1"/>
    <property type="molecule type" value="Genomic_DNA"/>
</dbReference>
<dbReference type="SUPFAM" id="SSF51126">
    <property type="entry name" value="Pectin lyase-like"/>
    <property type="match status" value="1"/>
</dbReference>
<dbReference type="STRING" id="1603886.GCA_001895165_01120"/>
<dbReference type="RefSeq" id="WP_083570180.1">
    <property type="nucleotide sequence ID" value="NZ_BDIS01000015.1"/>
</dbReference>
<dbReference type="Proteomes" id="UP000216352">
    <property type="component" value="Unassembled WGS sequence"/>
</dbReference>
<name>A0A261FW26_9BIFI</name>
<evidence type="ECO:0000313" key="1">
    <source>
        <dbReference type="EMBL" id="OZG63318.1"/>
    </source>
</evidence>
<dbReference type="InterPro" id="IPR022208">
    <property type="entry name" value="DUF3737"/>
</dbReference>
<sequence>MGVTASNAASLKNLDSSAAGDGAAECACLAKRQLNEHEHHRESADVCQQVLTGERAMFRASKQRIVDSTFSDGESPLKHARDLEIIGGMFKWKYPLWYCENIVAKDCTWFEMARAGAWYTNNITVENSVIEAPKNFRRADGVRLTNVQFPNAAETLWHCRNVVMNQVSAKGDYFAMNCENMTIDGFTLVGNYSFDGAKNVEVHNARMLSKDAFWNAENITVYDSFISGEYFGWNSKNITLVNCTIESLQGMCYIDNLVMRDCRLLNTTLAFEYSTVDVQVDGAIDSVLNPSGGVIRAERIGELTMNPNEVDVSATRIVCDTIESRSDTKPASF</sequence>
<dbReference type="OrthoDB" id="9803285at2"/>
<dbReference type="Pfam" id="PF12541">
    <property type="entry name" value="DUF3737"/>
    <property type="match status" value="1"/>
</dbReference>
<accession>A0A261FW26</accession>
<reference evidence="1 2" key="1">
    <citation type="journal article" date="2017" name="BMC Genomics">
        <title>Comparative genomic and phylogenomic analyses of the Bifidobacteriaceae family.</title>
        <authorList>
            <person name="Lugli G.A."/>
            <person name="Milani C."/>
            <person name="Turroni F."/>
            <person name="Duranti S."/>
            <person name="Mancabelli L."/>
            <person name="Mangifesta M."/>
            <person name="Ferrario C."/>
            <person name="Modesto M."/>
            <person name="Mattarelli P."/>
            <person name="Jiri K."/>
            <person name="van Sinderen D."/>
            <person name="Ventura M."/>
        </authorList>
    </citation>
    <scope>NUCLEOTIDE SEQUENCE [LARGE SCALE GENOMIC DNA]</scope>
    <source>
        <strain evidence="1 2">DSM 28807</strain>
    </source>
</reference>
<evidence type="ECO:0000313" key="2">
    <source>
        <dbReference type="Proteomes" id="UP000216352"/>
    </source>
</evidence>